<keyword evidence="1" id="KW-1015">Disulfide bond</keyword>
<proteinExistence type="predicted"/>
<dbReference type="Pfam" id="PF07974">
    <property type="entry name" value="EGF_2"/>
    <property type="match status" value="1"/>
</dbReference>
<dbReference type="Proteomes" id="UP000007797">
    <property type="component" value="Unassembled WGS sequence"/>
</dbReference>
<dbReference type="KEGG" id="dfa:DFA_06553"/>
<dbReference type="Pfam" id="PF23033">
    <property type="entry name" value="DUF7034"/>
    <property type="match status" value="1"/>
</dbReference>
<dbReference type="Pfam" id="PF23034">
    <property type="entry name" value="DUF7035"/>
    <property type="match status" value="1"/>
</dbReference>
<gene>
    <name evidence="5" type="ORF">DFA_06553</name>
</gene>
<accession>F4PJB7</accession>
<protein>
    <recommendedName>
        <fullName evidence="4">EGF-like domain-containing protein</fullName>
    </recommendedName>
</protein>
<keyword evidence="3" id="KW-1133">Transmembrane helix</keyword>
<evidence type="ECO:0000256" key="1">
    <source>
        <dbReference type="ARBA" id="ARBA00023157"/>
    </source>
</evidence>
<evidence type="ECO:0000259" key="4">
    <source>
        <dbReference type="PROSITE" id="PS00022"/>
    </source>
</evidence>
<sequence length="1436" mass="156996">MDSPPMHHQHSFYLLLNNPSFFSFFNAQTSPYVTSWNVGGGSFNGYCRTSQRGDYLDSYILINSVTQLGRPTTTGFTMGAFQMNWNGWGGTNYQVLFIRGFAPPTVANGGSITLSTTTSSVETTPFTLPNFYCTPFKNLPLKIKNNIVNYDAIFNPRSTRSLFNVEFDGVPIDNIGCQAVNGQFDCACSPYDLSYLTGNADTPLIVRCSLAPRPAVFNDWNSTVVKLFDTVRTNITSVNVTVRFPGMLSSSVETTTLVTSILAQPANNTMLNFNYGSSYVDLYVNVAAKNSELIMYKASVSGVVPTIGADPYATYKSILGSNDNVLIHFTFPVDTPTLSPLPIASPTTSTVMFVLTSKSFLPSYHSLYPYQNSLDRSYDVFTVNSSFCVIQWNLTSPTPYISIQPNVNFQPTVPTLYAPFPFGLVRGTPSGSFANASPYQYSYGLGYVQNFNIRTMLPHKELVNLFSGPFNSVATTPTPLYTLSVRKLSSFQMILQYSLKQDAVGFSGGYIPLSSTYGISLPIGDSVASTEVYEYEVNITRTNYGNYWQLYIMSMNGVNQTLYKQGDILGATADSVNFVPPLPGLLSYTVSDIVELYWSPATVDVTNGPAKSTIYYKLSSNFILDQNERPAVLIYQIHKSNADDLSQYFVGRYEDGYLKVEVEIKERSYPGSVVYYLATASFNIFGELIATNPLIGQKNATLTVTCQYADEMGPVVRSVQAYQSSISAGNQNQTASMQWDLKIEDQPTGLYLAKSYAIITTNLDPTPRPAKLEQISGTDFSGMYRVEYSTTSGPSLETFKLDLILTDYLGNEASSLVDVSGKDMVNVDPFLYIVNTPANQNRFVNVSYPQVVDITPPDLVKFAILSGSQLDVSNYDRTLQFVFSLKDDQSGVSITSNPTVYVTSPMNGMFSCVGVIVTQSNPTNPSNTGVVTYNCNITLPYGYGARSTGYISIYGYSNNNRVFGGYDSNTLGSIGQNTVSFVMNNLDPVILSTSGLSGKLAAGANQSVTVRGRKFCNLNDYNNTMITLYVNDNSSTSIVPTFVSATVLVFSASFDPKINSYSLTIIRPDSEGSNVFAINYNTVSPPVRPTQPPIPTSKPVACPTGPSSSLPCSGNGICDVSTGKCTCTGNFAGDDCSATRSNNTDTNVDPKEPTTTTNTSSVITGVSVIEVQEMNINDQVVARYPLGKWQFTNSSDENSFVYVYSTIFANTSVGNSSIVVRVQYFLEDSQVSFGGQNISMPTGTVKYTITLSQYNFASLLGQLRVIMRVDAGLETDDACLSVNTNNQDESAIGDSIDWIKLQVNDKVLYGRFVSVGYIDGRLQTVGNSLVSQNTTGQTASTLLGIDIPYYQYSSIVDPDFSVLTSIDDRNGCSSNDEFWTTGKLIAVILSCVAGAAVLSFIAFMVIKRKLKYRYRIMMEGRKHKRALDKSGELDSI</sequence>
<evidence type="ECO:0000313" key="6">
    <source>
        <dbReference type="Proteomes" id="UP000007797"/>
    </source>
</evidence>
<dbReference type="Pfam" id="PF22933">
    <property type="entry name" value="ComC_SSD"/>
    <property type="match status" value="1"/>
</dbReference>
<keyword evidence="3" id="KW-0812">Transmembrane</keyword>
<dbReference type="InterPro" id="IPR013111">
    <property type="entry name" value="EGF_extracell"/>
</dbReference>
<dbReference type="EMBL" id="GL883007">
    <property type="protein sequence ID" value="EGG24403.1"/>
    <property type="molecule type" value="Genomic_DNA"/>
</dbReference>
<dbReference type="InterPro" id="IPR000742">
    <property type="entry name" value="EGF"/>
</dbReference>
<feature type="transmembrane region" description="Helical" evidence="3">
    <location>
        <begin position="1384"/>
        <end position="1406"/>
    </location>
</feature>
<dbReference type="OrthoDB" id="21537at2759"/>
<evidence type="ECO:0000256" key="3">
    <source>
        <dbReference type="SAM" id="Phobius"/>
    </source>
</evidence>
<keyword evidence="6" id="KW-1185">Reference proteome</keyword>
<dbReference type="PANTHER" id="PTHR31378:SF29">
    <property type="entry name" value="EGF-LIKE DOMAIN-CONTAINING PROTEIN-RELATED"/>
    <property type="match status" value="1"/>
</dbReference>
<evidence type="ECO:0000313" key="5">
    <source>
        <dbReference type="EMBL" id="EGG24403.1"/>
    </source>
</evidence>
<name>F4PJB7_CACFS</name>
<evidence type="ECO:0000256" key="2">
    <source>
        <dbReference type="SAM" id="MobiDB-lite"/>
    </source>
</evidence>
<dbReference type="RefSeq" id="XP_004362254.1">
    <property type="nucleotide sequence ID" value="XM_004362197.1"/>
</dbReference>
<dbReference type="PANTHER" id="PTHR31378">
    <property type="entry name" value="EGF-LIKE DOMAIN-CONTAINING PROTEIN-RELATED-RELATED"/>
    <property type="match status" value="1"/>
</dbReference>
<dbReference type="InterPro" id="IPR055463">
    <property type="entry name" value="DUF7035"/>
</dbReference>
<keyword evidence="3" id="KW-0472">Membrane</keyword>
<dbReference type="InterPro" id="IPR002049">
    <property type="entry name" value="LE_dom"/>
</dbReference>
<dbReference type="InterPro" id="IPR055462">
    <property type="entry name" value="DUF7034"/>
</dbReference>
<dbReference type="CDD" id="cd00055">
    <property type="entry name" value="EGF_Lam"/>
    <property type="match status" value="1"/>
</dbReference>
<dbReference type="InterPro" id="IPR054484">
    <property type="entry name" value="ComC_SSD"/>
</dbReference>
<dbReference type="GeneID" id="14875943"/>
<organism evidence="5 6">
    <name type="scientific">Cavenderia fasciculata</name>
    <name type="common">Slime mold</name>
    <name type="synonym">Dictyostelium fasciculatum</name>
    <dbReference type="NCBI Taxonomy" id="261658"/>
    <lineage>
        <taxon>Eukaryota</taxon>
        <taxon>Amoebozoa</taxon>
        <taxon>Evosea</taxon>
        <taxon>Eumycetozoa</taxon>
        <taxon>Dictyostelia</taxon>
        <taxon>Acytosteliales</taxon>
        <taxon>Cavenderiaceae</taxon>
        <taxon>Cavenderia</taxon>
    </lineage>
</organism>
<feature type="region of interest" description="Disordered" evidence="2">
    <location>
        <begin position="1140"/>
        <end position="1159"/>
    </location>
</feature>
<reference evidence="6" key="1">
    <citation type="journal article" date="2011" name="Genome Res.">
        <title>Phylogeny-wide analysis of social amoeba genomes highlights ancient origins for complex intercellular communication.</title>
        <authorList>
            <person name="Heidel A.J."/>
            <person name="Lawal H.M."/>
            <person name="Felder M."/>
            <person name="Schilde C."/>
            <person name="Helps N.R."/>
            <person name="Tunggal B."/>
            <person name="Rivero F."/>
            <person name="John U."/>
            <person name="Schleicher M."/>
            <person name="Eichinger L."/>
            <person name="Platzer M."/>
            <person name="Noegel A.A."/>
            <person name="Schaap P."/>
            <person name="Gloeckner G."/>
        </authorList>
    </citation>
    <scope>NUCLEOTIDE SEQUENCE [LARGE SCALE GENOMIC DNA]</scope>
    <source>
        <strain evidence="6">SH3</strain>
    </source>
</reference>
<feature type="domain" description="EGF-like" evidence="4">
    <location>
        <begin position="1125"/>
        <end position="1136"/>
    </location>
</feature>
<dbReference type="PROSITE" id="PS00022">
    <property type="entry name" value="EGF_1"/>
    <property type="match status" value="1"/>
</dbReference>